<comment type="caution">
    <text evidence="2">The sequence shown here is derived from an EMBL/GenBank/DDBJ whole genome shotgun (WGS) entry which is preliminary data.</text>
</comment>
<dbReference type="InterPro" id="IPR000182">
    <property type="entry name" value="GNAT_dom"/>
</dbReference>
<gene>
    <name evidence="2" type="ORF">SAMN04515649_11110</name>
</gene>
<sequence length="181" mass="22175">MLKGKKVYLDTIEENDLEQLRYWRNLPYYKKHFREYREINQSMQKRWFENQVCNDNRTIMFAIRDIKTQELLGCCGLCYINWVQRNADLSLYIGRREAYIDDDGFAEESCRLLFDYGFNELNLHKIWTEIYVFDEKKKKLYDKLGMKTDGLFRDNCYYNGKWWDAYLMSILQEEYQSKEGN</sequence>
<dbReference type="Proteomes" id="UP000184012">
    <property type="component" value="Unassembled WGS sequence"/>
</dbReference>
<dbReference type="GeneID" id="68363726"/>
<proteinExistence type="predicted"/>
<dbReference type="PANTHER" id="PTHR43415:SF3">
    <property type="entry name" value="GNAT-FAMILY ACETYLTRANSFERASE"/>
    <property type="match status" value="1"/>
</dbReference>
<organism evidence="2 3">
    <name type="scientific">Eubacterium callanderi</name>
    <dbReference type="NCBI Taxonomy" id="53442"/>
    <lineage>
        <taxon>Bacteria</taxon>
        <taxon>Bacillati</taxon>
        <taxon>Bacillota</taxon>
        <taxon>Clostridia</taxon>
        <taxon>Eubacteriales</taxon>
        <taxon>Eubacteriaceae</taxon>
        <taxon>Eubacterium</taxon>
    </lineage>
</organism>
<protein>
    <recommendedName>
        <fullName evidence="1">N-acetyltransferase domain-containing protein</fullName>
    </recommendedName>
</protein>
<dbReference type="SUPFAM" id="SSF55729">
    <property type="entry name" value="Acyl-CoA N-acyltransferases (Nat)"/>
    <property type="match status" value="1"/>
</dbReference>
<evidence type="ECO:0000259" key="1">
    <source>
        <dbReference type="Pfam" id="PF13302"/>
    </source>
</evidence>
<dbReference type="RefSeq" id="WP_013380989.1">
    <property type="nucleotide sequence ID" value="NC_014624.2"/>
</dbReference>
<reference evidence="2 3" key="1">
    <citation type="submission" date="2016-11" db="EMBL/GenBank/DDBJ databases">
        <authorList>
            <person name="Varghese N."/>
            <person name="Submissions S."/>
        </authorList>
    </citation>
    <scope>NUCLEOTIDE SEQUENCE [LARGE SCALE GENOMIC DNA]</scope>
    <source>
        <strain evidence="2 3">FD</strain>
    </source>
</reference>
<dbReference type="EMBL" id="FRBP01000011">
    <property type="protein sequence ID" value="SHM07719.1"/>
    <property type="molecule type" value="Genomic_DNA"/>
</dbReference>
<dbReference type="PANTHER" id="PTHR43415">
    <property type="entry name" value="SPERMIDINE N(1)-ACETYLTRANSFERASE"/>
    <property type="match status" value="1"/>
</dbReference>
<dbReference type="InterPro" id="IPR016181">
    <property type="entry name" value="Acyl_CoA_acyltransferase"/>
</dbReference>
<feature type="domain" description="N-acetyltransferase" evidence="1">
    <location>
        <begin position="7"/>
        <end position="147"/>
    </location>
</feature>
<dbReference type="AlphaFoldDB" id="A0AB74F2K9"/>
<dbReference type="Gene3D" id="3.40.630.30">
    <property type="match status" value="1"/>
</dbReference>
<evidence type="ECO:0000313" key="3">
    <source>
        <dbReference type="Proteomes" id="UP000184012"/>
    </source>
</evidence>
<dbReference type="Pfam" id="PF13302">
    <property type="entry name" value="Acetyltransf_3"/>
    <property type="match status" value="1"/>
</dbReference>
<dbReference type="GO" id="GO:0016747">
    <property type="term" value="F:acyltransferase activity, transferring groups other than amino-acyl groups"/>
    <property type="evidence" value="ECO:0007669"/>
    <property type="project" value="InterPro"/>
</dbReference>
<accession>A0AB74F2K9</accession>
<evidence type="ECO:0000313" key="2">
    <source>
        <dbReference type="EMBL" id="SHM07719.1"/>
    </source>
</evidence>
<name>A0AB74F2K9_9FIRM</name>